<keyword evidence="2" id="KW-1185">Reference proteome</keyword>
<proteinExistence type="predicted"/>
<reference evidence="2" key="1">
    <citation type="journal article" date="2020" name="Stud. Mycol.">
        <title>101 Dothideomycetes genomes: A test case for predicting lifestyles and emergence of pathogens.</title>
        <authorList>
            <person name="Haridas S."/>
            <person name="Albert R."/>
            <person name="Binder M."/>
            <person name="Bloem J."/>
            <person name="LaButti K."/>
            <person name="Salamov A."/>
            <person name="Andreopoulos B."/>
            <person name="Baker S."/>
            <person name="Barry K."/>
            <person name="Bills G."/>
            <person name="Bluhm B."/>
            <person name="Cannon C."/>
            <person name="Castanera R."/>
            <person name="Culley D."/>
            <person name="Daum C."/>
            <person name="Ezra D."/>
            <person name="Gonzalez J."/>
            <person name="Henrissat B."/>
            <person name="Kuo A."/>
            <person name="Liang C."/>
            <person name="Lipzen A."/>
            <person name="Lutzoni F."/>
            <person name="Magnuson J."/>
            <person name="Mondo S."/>
            <person name="Nolan M."/>
            <person name="Ohm R."/>
            <person name="Pangilinan J."/>
            <person name="Park H.-J."/>
            <person name="Ramirez L."/>
            <person name="Alfaro M."/>
            <person name="Sun H."/>
            <person name="Tritt A."/>
            <person name="Yoshinaga Y."/>
            <person name="Zwiers L.-H."/>
            <person name="Turgeon B."/>
            <person name="Goodwin S."/>
            <person name="Spatafora J."/>
            <person name="Crous P."/>
            <person name="Grigoriev I."/>
        </authorList>
    </citation>
    <scope>NUCLEOTIDE SEQUENCE [LARGE SCALE GENOMIC DNA]</scope>
    <source>
        <strain evidence="2">CBS 304.66</strain>
    </source>
</reference>
<evidence type="ECO:0000313" key="1">
    <source>
        <dbReference type="EMBL" id="KAF2270869.1"/>
    </source>
</evidence>
<dbReference type="Proteomes" id="UP000800093">
    <property type="component" value="Unassembled WGS sequence"/>
</dbReference>
<dbReference type="OrthoDB" id="3935526at2759"/>
<protein>
    <submittedName>
        <fullName evidence="1">Uncharacterized protein</fullName>
    </submittedName>
</protein>
<sequence>MLLPFDAFSSAIFQTGSCAHRDPAHIGLKRNSRVASVVGKKIEASRSAAATPQSAHDLYRTQQQLQKSENIAHTTRLVFYEAGKAVSATNARAALIEAENVHPKCQLEAAGSSKPRKKVQVDPQKRFANIENIKKAQDKSDAEQAHRRAIFTEATTEVIGATAAATLESMCNQWQLSM</sequence>
<dbReference type="AlphaFoldDB" id="A0A9P4NCT3"/>
<comment type="caution">
    <text evidence="1">The sequence shown here is derived from an EMBL/GenBank/DDBJ whole genome shotgun (WGS) entry which is preliminary data.</text>
</comment>
<organism evidence="1 2">
    <name type="scientific">Lojkania enalia</name>
    <dbReference type="NCBI Taxonomy" id="147567"/>
    <lineage>
        <taxon>Eukaryota</taxon>
        <taxon>Fungi</taxon>
        <taxon>Dikarya</taxon>
        <taxon>Ascomycota</taxon>
        <taxon>Pezizomycotina</taxon>
        <taxon>Dothideomycetes</taxon>
        <taxon>Pleosporomycetidae</taxon>
        <taxon>Pleosporales</taxon>
        <taxon>Pleosporales incertae sedis</taxon>
        <taxon>Lojkania</taxon>
    </lineage>
</organism>
<evidence type="ECO:0000313" key="2">
    <source>
        <dbReference type="Proteomes" id="UP000800093"/>
    </source>
</evidence>
<accession>A0A9P4NCT3</accession>
<dbReference type="EMBL" id="ML986578">
    <property type="protein sequence ID" value="KAF2270869.1"/>
    <property type="molecule type" value="Genomic_DNA"/>
</dbReference>
<gene>
    <name evidence="1" type="ORF">CC78DRAFT_573226</name>
</gene>
<name>A0A9P4NCT3_9PLEO</name>